<dbReference type="AlphaFoldDB" id="A0A6L7G903"/>
<name>A0A6L7G903_9RHOB</name>
<feature type="domain" description="PAS" evidence="4">
    <location>
        <begin position="24"/>
        <end position="75"/>
    </location>
</feature>
<evidence type="ECO:0000313" key="5">
    <source>
        <dbReference type="EMBL" id="MXN19800.1"/>
    </source>
</evidence>
<keyword evidence="1" id="KW-0285">Flavoprotein</keyword>
<evidence type="ECO:0000313" key="6">
    <source>
        <dbReference type="Proteomes" id="UP000477911"/>
    </source>
</evidence>
<accession>A0A6L7G903</accession>
<dbReference type="Pfam" id="PF13426">
    <property type="entry name" value="PAS_9"/>
    <property type="match status" value="1"/>
</dbReference>
<organism evidence="5 6">
    <name type="scientific">Pseudooceanicola albus</name>
    <dbReference type="NCBI Taxonomy" id="2692189"/>
    <lineage>
        <taxon>Bacteria</taxon>
        <taxon>Pseudomonadati</taxon>
        <taxon>Pseudomonadota</taxon>
        <taxon>Alphaproteobacteria</taxon>
        <taxon>Rhodobacterales</taxon>
        <taxon>Paracoccaceae</taxon>
        <taxon>Pseudooceanicola</taxon>
    </lineage>
</organism>
<dbReference type="SUPFAM" id="SSF55785">
    <property type="entry name" value="PYP-like sensor domain (PAS domain)"/>
    <property type="match status" value="1"/>
</dbReference>
<dbReference type="InterPro" id="IPR035965">
    <property type="entry name" value="PAS-like_dom_sf"/>
</dbReference>
<dbReference type="InterPro" id="IPR000014">
    <property type="entry name" value="PAS"/>
</dbReference>
<evidence type="ECO:0000256" key="1">
    <source>
        <dbReference type="ARBA" id="ARBA00022630"/>
    </source>
</evidence>
<keyword evidence="6" id="KW-1185">Reference proteome</keyword>
<proteinExistence type="predicted"/>
<dbReference type="NCBIfam" id="TIGR00229">
    <property type="entry name" value="sensory_box"/>
    <property type="match status" value="1"/>
</dbReference>
<dbReference type="PANTHER" id="PTHR47429:SF2">
    <property type="entry name" value="PROTEIN TWIN LOV 1"/>
    <property type="match status" value="1"/>
</dbReference>
<comment type="caution">
    <text evidence="5">The sequence shown here is derived from an EMBL/GenBank/DDBJ whole genome shotgun (WGS) entry which is preliminary data.</text>
</comment>
<keyword evidence="2" id="KW-0288">FMN</keyword>
<dbReference type="EMBL" id="WUMU01000021">
    <property type="protein sequence ID" value="MXN19800.1"/>
    <property type="molecule type" value="Genomic_DNA"/>
</dbReference>
<dbReference type="CDD" id="cd00130">
    <property type="entry name" value="PAS"/>
    <property type="match status" value="1"/>
</dbReference>
<protein>
    <submittedName>
        <fullName evidence="5">PAS domain-containing protein</fullName>
    </submittedName>
</protein>
<sequence length="171" mass="19251">MEAYCERSRIALTLASARLPDQPLIFANQAFLTLTGYDAEEVLDRNCRFLQGGETPDDQKAALRAFIADDGIEANCFPVMNFRKDGSRFDNYVFMTRLRDSHGVTQFFLGSQFDMSHVARRAEIDDFQRHLGQNVSDIDAISREFGLTMLGTARIISDSVATLARITLEDL</sequence>
<gene>
    <name evidence="5" type="ORF">GR170_18360</name>
</gene>
<dbReference type="PANTHER" id="PTHR47429">
    <property type="entry name" value="PROTEIN TWIN LOV 1"/>
    <property type="match status" value="1"/>
</dbReference>
<dbReference type="Gene3D" id="3.30.450.20">
    <property type="entry name" value="PAS domain"/>
    <property type="match status" value="1"/>
</dbReference>
<evidence type="ECO:0000256" key="3">
    <source>
        <dbReference type="ARBA" id="ARBA00022991"/>
    </source>
</evidence>
<evidence type="ECO:0000256" key="2">
    <source>
        <dbReference type="ARBA" id="ARBA00022643"/>
    </source>
</evidence>
<dbReference type="PROSITE" id="PS50112">
    <property type="entry name" value="PAS"/>
    <property type="match status" value="1"/>
</dbReference>
<keyword evidence="3" id="KW-0157">Chromophore</keyword>
<reference evidence="5 6" key="1">
    <citation type="submission" date="2019-12" db="EMBL/GenBank/DDBJ databases">
        <authorList>
            <person name="Li M."/>
        </authorList>
    </citation>
    <scope>NUCLEOTIDE SEQUENCE [LARGE SCALE GENOMIC DNA]</scope>
    <source>
        <strain evidence="5 6">GBMRC 2024</strain>
    </source>
</reference>
<evidence type="ECO:0000259" key="4">
    <source>
        <dbReference type="PROSITE" id="PS50112"/>
    </source>
</evidence>
<dbReference type="Proteomes" id="UP000477911">
    <property type="component" value="Unassembled WGS sequence"/>
</dbReference>